<reference evidence="2 3" key="1">
    <citation type="submission" date="2016-08" db="EMBL/GenBank/DDBJ databases">
        <title>Genomes of anaerobic fungi encode conserved fungal cellulosomes for biomass hydrolysis.</title>
        <authorList>
            <consortium name="DOE Joint Genome Institute"/>
            <person name="Haitjema C.H."/>
            <person name="Gilmore S.P."/>
            <person name="Henske J.K."/>
            <person name="Solomon K.V."/>
            <person name="De Groot R."/>
            <person name="Kuo A."/>
            <person name="Mondo S.J."/>
            <person name="Salamov A.A."/>
            <person name="Labutti K."/>
            <person name="Zhao Z."/>
            <person name="Chiniquy J."/>
            <person name="Barry K."/>
            <person name="Brewer H.M."/>
            <person name="Purvine S.O."/>
            <person name="Wright A.T."/>
            <person name="Boxma B."/>
            <person name="Van Alen T."/>
            <person name="Hackstein J.H."/>
            <person name="Baker S.E."/>
            <person name="Grigoriev I.V."/>
            <person name="O'Malley M.A."/>
        </authorList>
    </citation>
    <scope>NUCLEOTIDE SEQUENCE [LARGE SCALE GENOMIC DNA]</scope>
    <source>
        <strain evidence="3">finn</strain>
    </source>
</reference>
<sequence>MVVVIFIMNIISCAYDISVILSLRKCIFNKLKECSKLSKNTFISRFKQISEFRIICSMIASIIFLPIIMLFITYLLHTINEAKIQNKADVPSDEIFDYLRRVVIDVNYNLMYIDQILLKCFVERSNTKVSNSYSSHPSSSHQGNFSNHSMKTAYYDNNNTMDYGQSYNNSKAYLLDNNTDTDIDIYKDHYDYKSKFLDNDDMYYPKNSMYNNKKSEYAGYKISKYDKNYDSHDYYSKNNNYDN</sequence>
<organism evidence="2 3">
    <name type="scientific">Piromyces finnis</name>
    <dbReference type="NCBI Taxonomy" id="1754191"/>
    <lineage>
        <taxon>Eukaryota</taxon>
        <taxon>Fungi</taxon>
        <taxon>Fungi incertae sedis</taxon>
        <taxon>Chytridiomycota</taxon>
        <taxon>Chytridiomycota incertae sedis</taxon>
        <taxon>Neocallimastigomycetes</taxon>
        <taxon>Neocallimastigales</taxon>
        <taxon>Neocallimastigaceae</taxon>
        <taxon>Piromyces</taxon>
    </lineage>
</organism>
<feature type="transmembrane region" description="Helical" evidence="1">
    <location>
        <begin position="6"/>
        <end position="23"/>
    </location>
</feature>
<keyword evidence="1" id="KW-1133">Transmembrane helix</keyword>
<proteinExistence type="predicted"/>
<dbReference type="EMBL" id="MCFH01000063">
    <property type="protein sequence ID" value="ORX42537.1"/>
    <property type="molecule type" value="Genomic_DNA"/>
</dbReference>
<feature type="transmembrane region" description="Helical" evidence="1">
    <location>
        <begin position="54"/>
        <end position="76"/>
    </location>
</feature>
<comment type="caution">
    <text evidence="2">The sequence shown here is derived from an EMBL/GenBank/DDBJ whole genome shotgun (WGS) entry which is preliminary data.</text>
</comment>
<reference evidence="2 3" key="2">
    <citation type="submission" date="2016-08" db="EMBL/GenBank/DDBJ databases">
        <title>Pervasive Adenine N6-methylation of Active Genes in Fungi.</title>
        <authorList>
            <consortium name="DOE Joint Genome Institute"/>
            <person name="Mondo S.J."/>
            <person name="Dannebaum R.O."/>
            <person name="Kuo R.C."/>
            <person name="Labutti K."/>
            <person name="Haridas S."/>
            <person name="Kuo A."/>
            <person name="Salamov A."/>
            <person name="Ahrendt S.R."/>
            <person name="Lipzen A."/>
            <person name="Sullivan W."/>
            <person name="Andreopoulos W.B."/>
            <person name="Clum A."/>
            <person name="Lindquist E."/>
            <person name="Daum C."/>
            <person name="Ramamoorthy G.K."/>
            <person name="Gryganskyi A."/>
            <person name="Culley D."/>
            <person name="Magnuson J.K."/>
            <person name="James T.Y."/>
            <person name="O'Malley M.A."/>
            <person name="Stajich J.E."/>
            <person name="Spatafora J.W."/>
            <person name="Visel A."/>
            <person name="Grigoriev I.V."/>
        </authorList>
    </citation>
    <scope>NUCLEOTIDE SEQUENCE [LARGE SCALE GENOMIC DNA]</scope>
    <source>
        <strain evidence="3">finn</strain>
    </source>
</reference>
<accession>A0A1Y1UWQ6</accession>
<feature type="non-terminal residue" evidence="2">
    <location>
        <position position="243"/>
    </location>
</feature>
<gene>
    <name evidence="2" type="ORF">BCR36DRAFT_463223</name>
</gene>
<dbReference type="AlphaFoldDB" id="A0A1Y1UWQ6"/>
<keyword evidence="1" id="KW-0472">Membrane</keyword>
<keyword evidence="1" id="KW-0812">Transmembrane</keyword>
<evidence type="ECO:0000313" key="2">
    <source>
        <dbReference type="EMBL" id="ORX42537.1"/>
    </source>
</evidence>
<protein>
    <submittedName>
        <fullName evidence="2">Uncharacterized protein</fullName>
    </submittedName>
</protein>
<evidence type="ECO:0000313" key="3">
    <source>
        <dbReference type="Proteomes" id="UP000193719"/>
    </source>
</evidence>
<dbReference type="Proteomes" id="UP000193719">
    <property type="component" value="Unassembled WGS sequence"/>
</dbReference>
<evidence type="ECO:0000256" key="1">
    <source>
        <dbReference type="SAM" id="Phobius"/>
    </source>
</evidence>
<keyword evidence="3" id="KW-1185">Reference proteome</keyword>
<name>A0A1Y1UWQ6_9FUNG</name>